<dbReference type="PANTHER" id="PTHR13774:SF32">
    <property type="entry name" value="ANTISENSE-ENHANCING SEQUENCE 1"/>
    <property type="match status" value="1"/>
</dbReference>
<evidence type="ECO:0000313" key="4">
    <source>
        <dbReference type="Proteomes" id="UP000295210"/>
    </source>
</evidence>
<keyword evidence="4" id="KW-1185">Reference proteome</keyword>
<dbReference type="Proteomes" id="UP000295210">
    <property type="component" value="Unassembled WGS sequence"/>
</dbReference>
<dbReference type="GO" id="GO:0016853">
    <property type="term" value="F:isomerase activity"/>
    <property type="evidence" value="ECO:0007669"/>
    <property type="project" value="UniProtKB-KW"/>
</dbReference>
<name>A0A4R1L0Y3_9BACT</name>
<dbReference type="Pfam" id="PF02567">
    <property type="entry name" value="PhzC-PhzF"/>
    <property type="match status" value="1"/>
</dbReference>
<organism evidence="3 4">
    <name type="scientific">Acidipila rosea</name>
    <dbReference type="NCBI Taxonomy" id="768535"/>
    <lineage>
        <taxon>Bacteria</taxon>
        <taxon>Pseudomonadati</taxon>
        <taxon>Acidobacteriota</taxon>
        <taxon>Terriglobia</taxon>
        <taxon>Terriglobales</taxon>
        <taxon>Acidobacteriaceae</taxon>
        <taxon>Acidipila</taxon>
    </lineage>
</organism>
<dbReference type="RefSeq" id="WP_131998024.1">
    <property type="nucleotide sequence ID" value="NZ_SMGK01000005.1"/>
</dbReference>
<dbReference type="PANTHER" id="PTHR13774">
    <property type="entry name" value="PHENAZINE BIOSYNTHESIS PROTEIN"/>
    <property type="match status" value="1"/>
</dbReference>
<dbReference type="AlphaFoldDB" id="A0A4R1L0Y3"/>
<dbReference type="GO" id="GO:0005737">
    <property type="term" value="C:cytoplasm"/>
    <property type="evidence" value="ECO:0007669"/>
    <property type="project" value="TreeGrafter"/>
</dbReference>
<evidence type="ECO:0000256" key="2">
    <source>
        <dbReference type="PIRSR" id="PIRSR016184-1"/>
    </source>
</evidence>
<dbReference type="OrthoDB" id="9788221at2"/>
<feature type="active site" evidence="2">
    <location>
        <position position="47"/>
    </location>
</feature>
<proteinExistence type="inferred from homology"/>
<comment type="similarity">
    <text evidence="1">Belongs to the PhzF family.</text>
</comment>
<accession>A0A4R1L0Y3</accession>
<dbReference type="NCBIfam" id="TIGR00654">
    <property type="entry name" value="PhzF_family"/>
    <property type="match status" value="1"/>
</dbReference>
<dbReference type="PIRSF" id="PIRSF016184">
    <property type="entry name" value="PhzC_PhzF"/>
    <property type="match status" value="1"/>
</dbReference>
<reference evidence="3 4" key="1">
    <citation type="submission" date="2019-03" db="EMBL/GenBank/DDBJ databases">
        <title>Genomic Encyclopedia of Type Strains, Phase IV (KMG-IV): sequencing the most valuable type-strain genomes for metagenomic binning, comparative biology and taxonomic classification.</title>
        <authorList>
            <person name="Goeker M."/>
        </authorList>
    </citation>
    <scope>NUCLEOTIDE SEQUENCE [LARGE SCALE GENOMIC DNA]</scope>
    <source>
        <strain evidence="3 4">DSM 103428</strain>
    </source>
</reference>
<evidence type="ECO:0000256" key="1">
    <source>
        <dbReference type="ARBA" id="ARBA00008270"/>
    </source>
</evidence>
<dbReference type="EMBL" id="SMGK01000005">
    <property type="protein sequence ID" value="TCK71556.1"/>
    <property type="molecule type" value="Genomic_DNA"/>
</dbReference>
<keyword evidence="3" id="KW-0413">Isomerase</keyword>
<protein>
    <submittedName>
        <fullName evidence="3">Trans-2,3-dihydro-3-hydroxyanthranilate isomerase</fullName>
    </submittedName>
</protein>
<dbReference type="InterPro" id="IPR003719">
    <property type="entry name" value="Phenazine_PhzF-like"/>
</dbReference>
<comment type="caution">
    <text evidence="3">The sequence shown here is derived from an EMBL/GenBank/DDBJ whole genome shotgun (WGS) entry which is preliminary data.</text>
</comment>
<evidence type="ECO:0000313" key="3">
    <source>
        <dbReference type="EMBL" id="TCK71556.1"/>
    </source>
</evidence>
<dbReference type="SUPFAM" id="SSF54506">
    <property type="entry name" value="Diaminopimelate epimerase-like"/>
    <property type="match status" value="1"/>
</dbReference>
<sequence>MRELSYTLCDVFTETPLTGNQLAVFHDGSGLTDAEMQALARETNLSETTFLLRRTPEVERERGLRVRIFTVQEELPFAGHPTLGTASVARTLLPEYHGAETITLDLNAGRVPVRFAPGKQKPRIAFGEMTQPEPRFGAFHDPAAVAAAIGMTPHDLAPHAPIQTVSTGIAYCIVPLRSVETLERLQISQRDAAAYLAKTDAKFFYCIAREAPGEWRTRMQFYNGEDPATGSAAGCAIAWLVRHGQEPSEAPVHLRQGIEIKRPSDLYATAKLFGDTVSEVRVAGSTVPVANGLLFLE</sequence>
<dbReference type="Gene3D" id="3.10.310.10">
    <property type="entry name" value="Diaminopimelate Epimerase, Chain A, domain 1"/>
    <property type="match status" value="2"/>
</dbReference>
<gene>
    <name evidence="3" type="ORF">C7378_2836</name>
</gene>